<dbReference type="NCBIfam" id="TIGR02645">
    <property type="entry name" value="ARCH_P_rylase"/>
    <property type="match status" value="1"/>
</dbReference>
<evidence type="ECO:0000256" key="1">
    <source>
        <dbReference type="ARBA" id="ARBA00022676"/>
    </source>
</evidence>
<dbReference type="PANTHER" id="PTHR10515">
    <property type="entry name" value="THYMIDINE PHOSPHORYLASE"/>
    <property type="match status" value="1"/>
</dbReference>
<dbReference type="GO" id="GO:0006213">
    <property type="term" value="P:pyrimidine nucleoside metabolic process"/>
    <property type="evidence" value="ECO:0007669"/>
    <property type="project" value="InterPro"/>
</dbReference>
<dbReference type="InterPro" id="IPR013102">
    <property type="entry name" value="PYNP_C"/>
</dbReference>
<dbReference type="Gene3D" id="3.40.1030.10">
    <property type="entry name" value="Nucleoside phosphorylase/phosphoribosyltransferase catalytic domain"/>
    <property type="match status" value="1"/>
</dbReference>
<dbReference type="PANTHER" id="PTHR10515:SF0">
    <property type="entry name" value="THYMIDINE PHOSPHORYLASE"/>
    <property type="match status" value="1"/>
</dbReference>
<dbReference type="PROSITE" id="PS00647">
    <property type="entry name" value="THYMID_PHOSPHORYLASE"/>
    <property type="match status" value="1"/>
</dbReference>
<dbReference type="SUPFAM" id="SSF52418">
    <property type="entry name" value="Nucleoside phosphorylase/phosphoribosyltransferase catalytic domain"/>
    <property type="match status" value="1"/>
</dbReference>
<keyword evidence="1 4" id="KW-0328">Glycosyltransferase</keyword>
<dbReference type="OrthoDB" id="341217at2"/>
<dbReference type="Pfam" id="PF02885">
    <property type="entry name" value="Glycos_trans_3N"/>
    <property type="match status" value="1"/>
</dbReference>
<gene>
    <name evidence="6" type="ORF">SAMN05216562_2492</name>
</gene>
<dbReference type="GO" id="GO:0005829">
    <property type="term" value="C:cytosol"/>
    <property type="evidence" value="ECO:0007669"/>
    <property type="project" value="TreeGrafter"/>
</dbReference>
<dbReference type="SMART" id="SM00941">
    <property type="entry name" value="PYNP_C"/>
    <property type="match status" value="1"/>
</dbReference>
<evidence type="ECO:0000313" key="7">
    <source>
        <dbReference type="Proteomes" id="UP000198658"/>
    </source>
</evidence>
<comment type="similarity">
    <text evidence="4">Belongs to the thymidine/pyrimidine-nucleoside phosphorylase family. Type 2 subfamily.</text>
</comment>
<dbReference type="GO" id="GO:0006206">
    <property type="term" value="P:pyrimidine nucleobase metabolic process"/>
    <property type="evidence" value="ECO:0007669"/>
    <property type="project" value="InterPro"/>
</dbReference>
<evidence type="ECO:0000256" key="3">
    <source>
        <dbReference type="ARBA" id="ARBA00048550"/>
    </source>
</evidence>
<comment type="catalytic activity">
    <reaction evidence="3 4">
        <text>thymidine + phosphate = 2-deoxy-alpha-D-ribose 1-phosphate + thymine</text>
        <dbReference type="Rhea" id="RHEA:16037"/>
        <dbReference type="ChEBI" id="CHEBI:17748"/>
        <dbReference type="ChEBI" id="CHEBI:17821"/>
        <dbReference type="ChEBI" id="CHEBI:43474"/>
        <dbReference type="ChEBI" id="CHEBI:57259"/>
        <dbReference type="EC" id="2.4.2.4"/>
    </reaction>
</comment>
<dbReference type="AlphaFoldDB" id="A0A1H4A3C3"/>
<dbReference type="InterPro" id="IPR036566">
    <property type="entry name" value="PYNP-like_C_sf"/>
</dbReference>
<dbReference type="InterPro" id="IPR036320">
    <property type="entry name" value="Glycosyl_Trfase_fam3_N_dom_sf"/>
</dbReference>
<name>A0A1H4A3C3_9GAMM</name>
<dbReference type="Proteomes" id="UP000198658">
    <property type="component" value="Unassembled WGS sequence"/>
</dbReference>
<evidence type="ECO:0000256" key="4">
    <source>
        <dbReference type="HAMAP-Rule" id="MF_00703"/>
    </source>
</evidence>
<dbReference type="InterPro" id="IPR000053">
    <property type="entry name" value="Thymidine/pyrmidine_PPase"/>
</dbReference>
<dbReference type="SUPFAM" id="SSF47648">
    <property type="entry name" value="Nucleoside phosphorylase/phosphoribosyltransferase N-terminal domain"/>
    <property type="match status" value="1"/>
</dbReference>
<dbReference type="InterPro" id="IPR017872">
    <property type="entry name" value="Pyrmidine_PPase_CS"/>
</dbReference>
<evidence type="ECO:0000313" key="6">
    <source>
        <dbReference type="EMBL" id="SEA29994.1"/>
    </source>
</evidence>
<dbReference type="InterPro" id="IPR017459">
    <property type="entry name" value="Glycosyl_Trfase_fam3_N_dom"/>
</dbReference>
<evidence type="ECO:0000256" key="2">
    <source>
        <dbReference type="ARBA" id="ARBA00022679"/>
    </source>
</evidence>
<dbReference type="STRING" id="658218.SAMN05216562_2492"/>
<dbReference type="NCBIfam" id="NF003338">
    <property type="entry name" value="PRK04350.1"/>
    <property type="match status" value="1"/>
</dbReference>
<evidence type="ECO:0000259" key="5">
    <source>
        <dbReference type="SMART" id="SM00941"/>
    </source>
</evidence>
<dbReference type="EC" id="2.4.2.4" evidence="4"/>
<accession>A0A1H4A3C3</accession>
<dbReference type="RefSeq" id="WP_091388892.1">
    <property type="nucleotide sequence ID" value="NZ_FNQO01000003.1"/>
</dbReference>
<dbReference type="Gene3D" id="1.20.970.50">
    <property type="match status" value="1"/>
</dbReference>
<protein>
    <recommendedName>
        <fullName evidence="4">Putative thymidine phosphorylase</fullName>
        <ecNumber evidence="4">2.4.2.4</ecNumber>
    </recommendedName>
    <alternativeName>
        <fullName evidence="4">TdRPase</fullName>
    </alternativeName>
</protein>
<dbReference type="HAMAP" id="MF_00703">
    <property type="entry name" value="Thymid_phosp_2"/>
    <property type="match status" value="1"/>
</dbReference>
<organism evidence="6 7">
    <name type="scientific">Microbulbifer marinus</name>
    <dbReference type="NCBI Taxonomy" id="658218"/>
    <lineage>
        <taxon>Bacteria</taxon>
        <taxon>Pseudomonadati</taxon>
        <taxon>Pseudomonadota</taxon>
        <taxon>Gammaproteobacteria</taxon>
        <taxon>Cellvibrionales</taxon>
        <taxon>Microbulbiferaceae</taxon>
        <taxon>Microbulbifer</taxon>
    </lineage>
</organism>
<sequence length="503" mass="54166">MIKSGQLHAFHLGIDTHEEAVVYMRSDCDICRAEGFTANTRLQIHAGEKNLIATLNIVSHSVLPPDFIGFSNSAWHYLRLQHGQLVRARHAPLVNSLSALRKKIYGHELNALEINGIIHDISRRLYSDIEIASFLTACAGGRLSLAEITALTRAMVHTGNQLHWPGKDRVFDKHCVGGLPGNRTSPIVIAIASAAGLMIPKTSSRAITSPAGTADTMDVLTEVDLTLEQLQKVVTETGACLAAGGKVGLSPTDDLLIRIERALDLDSEGQLVASVLSKKVAAGSNHILIDMPVGPTAKLRNLEQADQLAELFYGVAAALQLKVRCVITDGAQTIGYGIGPNEEARDVLAVLRNSADAPPDLTERALYLAGQLLSMHSGDSDTASLQQAREILYSGQAWQQFKRICDAQGGLKEIVEAPYHSELRATSEGRLLKMDNRRLAQLAKLAGAPSSAAAGLRLRVKVGASIVPGQPLATLYADSPGELAYAREYFRQNRDLFQIGTTS</sequence>
<dbReference type="EMBL" id="FNQO01000003">
    <property type="protein sequence ID" value="SEA29994.1"/>
    <property type="molecule type" value="Genomic_DNA"/>
</dbReference>
<dbReference type="Gene3D" id="3.90.1170.30">
    <property type="entry name" value="Pyrimidine nucleoside phosphorylase-like, C-terminal domain"/>
    <property type="match status" value="1"/>
</dbReference>
<dbReference type="GO" id="GO:0009032">
    <property type="term" value="F:thymidine phosphorylase activity"/>
    <property type="evidence" value="ECO:0007669"/>
    <property type="project" value="UniProtKB-UniRule"/>
</dbReference>
<proteinExistence type="inferred from homology"/>
<feature type="domain" description="Pyrimidine nucleoside phosphorylase C-terminal" evidence="5">
    <location>
        <begin position="430"/>
        <end position="497"/>
    </location>
</feature>
<dbReference type="InterPro" id="IPR013466">
    <property type="entry name" value="Thymidine/AMP_Pase"/>
</dbReference>
<dbReference type="InterPro" id="IPR035902">
    <property type="entry name" value="Nuc_phospho_transferase"/>
</dbReference>
<dbReference type="InterPro" id="IPR000312">
    <property type="entry name" value="Glycosyl_Trfase_fam3"/>
</dbReference>
<keyword evidence="2 4" id="KW-0808">Transferase</keyword>
<keyword evidence="7" id="KW-1185">Reference proteome</keyword>
<dbReference type="GO" id="GO:0004645">
    <property type="term" value="F:1,4-alpha-oligoglucan phosphorylase activity"/>
    <property type="evidence" value="ECO:0007669"/>
    <property type="project" value="InterPro"/>
</dbReference>
<dbReference type="SUPFAM" id="SSF54680">
    <property type="entry name" value="Pyrimidine nucleoside phosphorylase C-terminal domain"/>
    <property type="match status" value="1"/>
</dbReference>
<dbReference type="InterPro" id="IPR028579">
    <property type="entry name" value="Thym_Pase_Put"/>
</dbReference>
<dbReference type="Pfam" id="PF00591">
    <property type="entry name" value="Glycos_transf_3"/>
    <property type="match status" value="1"/>
</dbReference>
<reference evidence="7" key="1">
    <citation type="submission" date="2016-10" db="EMBL/GenBank/DDBJ databases">
        <authorList>
            <person name="Varghese N."/>
            <person name="Submissions S."/>
        </authorList>
    </citation>
    <scope>NUCLEOTIDE SEQUENCE [LARGE SCALE GENOMIC DNA]</scope>
    <source>
        <strain evidence="7">CGMCC 1.10657</strain>
    </source>
</reference>